<comment type="similarity">
    <text evidence="6">Belongs to the bacterial ring-hydroxylating dioxygenase ferredoxin component family.</text>
</comment>
<dbReference type="InterPro" id="IPR017941">
    <property type="entry name" value="Rieske_2Fe-2S"/>
</dbReference>
<evidence type="ECO:0000256" key="3">
    <source>
        <dbReference type="ARBA" id="ARBA00023004"/>
    </source>
</evidence>
<dbReference type="PROSITE" id="PS51296">
    <property type="entry name" value="RIESKE"/>
    <property type="match status" value="1"/>
</dbReference>
<dbReference type="SUPFAM" id="SSF50022">
    <property type="entry name" value="ISP domain"/>
    <property type="match status" value="1"/>
</dbReference>
<proteinExistence type="inferred from homology"/>
<reference evidence="8 9" key="1">
    <citation type="submission" date="2016-10" db="EMBL/GenBank/DDBJ databases">
        <authorList>
            <person name="de Groot N.N."/>
        </authorList>
    </citation>
    <scope>NUCLEOTIDE SEQUENCE [LARGE SCALE GENOMIC DNA]</scope>
    <source>
        <strain evidence="8 9">DSM 23399</strain>
    </source>
</reference>
<evidence type="ECO:0000259" key="7">
    <source>
        <dbReference type="PROSITE" id="PS51296"/>
    </source>
</evidence>
<dbReference type="Proteomes" id="UP000198790">
    <property type="component" value="Unassembled WGS sequence"/>
</dbReference>
<evidence type="ECO:0000256" key="5">
    <source>
        <dbReference type="ARBA" id="ARBA00034078"/>
    </source>
</evidence>
<dbReference type="PANTHER" id="PTHR21496">
    <property type="entry name" value="FERREDOXIN-RELATED"/>
    <property type="match status" value="1"/>
</dbReference>
<dbReference type="AlphaFoldDB" id="A0A1I1BF96"/>
<dbReference type="GO" id="GO:0046872">
    <property type="term" value="F:metal ion binding"/>
    <property type="evidence" value="ECO:0007669"/>
    <property type="project" value="UniProtKB-KW"/>
</dbReference>
<evidence type="ECO:0000256" key="2">
    <source>
        <dbReference type="ARBA" id="ARBA00022723"/>
    </source>
</evidence>
<keyword evidence="3" id="KW-0408">Iron</keyword>
<name>A0A1I1BF96_9BACT</name>
<feature type="domain" description="Rieske" evidence="7">
    <location>
        <begin position="11"/>
        <end position="104"/>
    </location>
</feature>
<dbReference type="RefSeq" id="WP_092899218.1">
    <property type="nucleotide sequence ID" value="NZ_CAXBKE010000052.1"/>
</dbReference>
<gene>
    <name evidence="8" type="ORF">SAMN04489723_11364</name>
</gene>
<dbReference type="PANTHER" id="PTHR21496:SF0">
    <property type="entry name" value="RIESKE DOMAIN-CONTAINING PROTEIN"/>
    <property type="match status" value="1"/>
</dbReference>
<keyword evidence="1" id="KW-0001">2Fe-2S</keyword>
<evidence type="ECO:0000256" key="1">
    <source>
        <dbReference type="ARBA" id="ARBA00022714"/>
    </source>
</evidence>
<protein>
    <submittedName>
        <fullName evidence="8">Nitrite reductase (NADH) small subunit</fullName>
    </submittedName>
</protein>
<evidence type="ECO:0000256" key="6">
    <source>
        <dbReference type="ARBA" id="ARBA00038001"/>
    </source>
</evidence>
<dbReference type="Gene3D" id="2.102.10.10">
    <property type="entry name" value="Rieske [2Fe-2S] iron-sulphur domain"/>
    <property type="match status" value="1"/>
</dbReference>
<comment type="cofactor">
    <cofactor evidence="5">
        <name>[2Fe-2S] cluster</name>
        <dbReference type="ChEBI" id="CHEBI:190135"/>
    </cofactor>
</comment>
<keyword evidence="9" id="KW-1185">Reference proteome</keyword>
<organism evidence="8 9">
    <name type="scientific">Algoriphagus aquimarinus</name>
    <dbReference type="NCBI Taxonomy" id="237018"/>
    <lineage>
        <taxon>Bacteria</taxon>
        <taxon>Pseudomonadati</taxon>
        <taxon>Bacteroidota</taxon>
        <taxon>Cytophagia</taxon>
        <taxon>Cytophagales</taxon>
        <taxon>Cyclobacteriaceae</taxon>
        <taxon>Algoriphagus</taxon>
    </lineage>
</organism>
<keyword evidence="4" id="KW-0411">Iron-sulfur</keyword>
<keyword evidence="2" id="KW-0479">Metal-binding</keyword>
<evidence type="ECO:0000256" key="4">
    <source>
        <dbReference type="ARBA" id="ARBA00023014"/>
    </source>
</evidence>
<evidence type="ECO:0000313" key="8">
    <source>
        <dbReference type="EMBL" id="SFB49024.1"/>
    </source>
</evidence>
<dbReference type="EMBL" id="FOKK01000013">
    <property type="protein sequence ID" value="SFB49024.1"/>
    <property type="molecule type" value="Genomic_DNA"/>
</dbReference>
<dbReference type="STRING" id="237018.SAMN04489723_11364"/>
<dbReference type="Pfam" id="PF00355">
    <property type="entry name" value="Rieske"/>
    <property type="match status" value="1"/>
</dbReference>
<accession>A0A1I1BF96</accession>
<dbReference type="OrthoDB" id="593800at2"/>
<dbReference type="GO" id="GO:0051537">
    <property type="term" value="F:2 iron, 2 sulfur cluster binding"/>
    <property type="evidence" value="ECO:0007669"/>
    <property type="project" value="UniProtKB-KW"/>
</dbReference>
<dbReference type="InterPro" id="IPR036922">
    <property type="entry name" value="Rieske_2Fe-2S_sf"/>
</dbReference>
<sequence>MKTFTLGNSNSQVLEMIYEKAIHKINLDDKTIALVRSGELFHAFQANCPHRGTSLFEGSLTKEGEIICPLHEYRFDMKTGEVKIGSCGNLEIYRTELTENGLKIYISAK</sequence>
<evidence type="ECO:0000313" key="9">
    <source>
        <dbReference type="Proteomes" id="UP000198790"/>
    </source>
</evidence>